<dbReference type="EMBL" id="UINC01086057">
    <property type="protein sequence ID" value="SVC34161.1"/>
    <property type="molecule type" value="Genomic_DNA"/>
</dbReference>
<protein>
    <submittedName>
        <fullName evidence="1">Uncharacterized protein</fullName>
    </submittedName>
</protein>
<reference evidence="1" key="1">
    <citation type="submission" date="2018-05" db="EMBL/GenBank/DDBJ databases">
        <authorList>
            <person name="Lanie J.A."/>
            <person name="Ng W.-L."/>
            <person name="Kazmierczak K.M."/>
            <person name="Andrzejewski T.M."/>
            <person name="Davidsen T.M."/>
            <person name="Wayne K.J."/>
            <person name="Tettelin H."/>
            <person name="Glass J.I."/>
            <person name="Rusch D."/>
            <person name="Podicherti R."/>
            <person name="Tsui H.-C.T."/>
            <person name="Winkler M.E."/>
        </authorList>
    </citation>
    <scope>NUCLEOTIDE SEQUENCE</scope>
</reference>
<proteinExistence type="predicted"/>
<name>A0A382LH05_9ZZZZ</name>
<gene>
    <name evidence="1" type="ORF">METZ01_LOCUS287015</name>
</gene>
<evidence type="ECO:0000313" key="1">
    <source>
        <dbReference type="EMBL" id="SVC34161.1"/>
    </source>
</evidence>
<dbReference type="AlphaFoldDB" id="A0A382LH05"/>
<feature type="non-terminal residue" evidence="1">
    <location>
        <position position="26"/>
    </location>
</feature>
<accession>A0A382LH05</accession>
<organism evidence="1">
    <name type="scientific">marine metagenome</name>
    <dbReference type="NCBI Taxonomy" id="408172"/>
    <lineage>
        <taxon>unclassified sequences</taxon>
        <taxon>metagenomes</taxon>
        <taxon>ecological metagenomes</taxon>
    </lineage>
</organism>
<sequence length="26" mass="2998">MIDKHLWAGCSLPEQPRFESLLGELQ</sequence>